<comment type="caution">
    <text evidence="5">The sequence shown here is derived from an EMBL/GenBank/DDBJ whole genome shotgun (WGS) entry which is preliminary data.</text>
</comment>
<dbReference type="AlphaFoldDB" id="A0A6N7VSB9"/>
<dbReference type="SMART" id="SM00345">
    <property type="entry name" value="HTH_GNTR"/>
    <property type="match status" value="1"/>
</dbReference>
<evidence type="ECO:0000313" key="5">
    <source>
        <dbReference type="EMBL" id="MSS77756.1"/>
    </source>
</evidence>
<dbReference type="CDD" id="cd07377">
    <property type="entry name" value="WHTH_GntR"/>
    <property type="match status" value="1"/>
</dbReference>
<evidence type="ECO:0000256" key="3">
    <source>
        <dbReference type="ARBA" id="ARBA00023163"/>
    </source>
</evidence>
<dbReference type="SMART" id="SM00895">
    <property type="entry name" value="FCD"/>
    <property type="match status" value="1"/>
</dbReference>
<dbReference type="Gene3D" id="1.20.120.530">
    <property type="entry name" value="GntR ligand-binding domain-like"/>
    <property type="match status" value="1"/>
</dbReference>
<feature type="domain" description="HTH gntR-type" evidence="4">
    <location>
        <begin position="16"/>
        <end position="83"/>
    </location>
</feature>
<dbReference type="Pfam" id="PF00392">
    <property type="entry name" value="GntR"/>
    <property type="match status" value="1"/>
</dbReference>
<gene>
    <name evidence="5" type="ORF">FYJ26_04910</name>
</gene>
<dbReference type="Proteomes" id="UP000441925">
    <property type="component" value="Unassembled WGS sequence"/>
</dbReference>
<keyword evidence="3" id="KW-0804">Transcription</keyword>
<dbReference type="Gene3D" id="1.10.10.10">
    <property type="entry name" value="Winged helix-like DNA-binding domain superfamily/Winged helix DNA-binding domain"/>
    <property type="match status" value="1"/>
</dbReference>
<keyword evidence="6" id="KW-1185">Reference proteome</keyword>
<evidence type="ECO:0000256" key="1">
    <source>
        <dbReference type="ARBA" id="ARBA00023015"/>
    </source>
</evidence>
<dbReference type="InterPro" id="IPR000485">
    <property type="entry name" value="AsnC-type_HTH_dom"/>
</dbReference>
<dbReference type="GO" id="GO:0043565">
    <property type="term" value="F:sequence-specific DNA binding"/>
    <property type="evidence" value="ECO:0007669"/>
    <property type="project" value="InterPro"/>
</dbReference>
<dbReference type="InterPro" id="IPR000524">
    <property type="entry name" value="Tscrpt_reg_HTH_GntR"/>
</dbReference>
<reference evidence="5 6" key="1">
    <citation type="submission" date="2019-08" db="EMBL/GenBank/DDBJ databases">
        <title>In-depth cultivation of the pig gut microbiome towards novel bacterial diversity and tailored functional studies.</title>
        <authorList>
            <person name="Wylensek D."/>
            <person name="Hitch T.C.A."/>
            <person name="Clavel T."/>
        </authorList>
    </citation>
    <scope>NUCLEOTIDE SEQUENCE [LARGE SCALE GENOMIC DNA]</scope>
    <source>
        <strain evidence="5 6">WCA-380-WT-2B</strain>
    </source>
</reference>
<dbReference type="PANTHER" id="PTHR43537">
    <property type="entry name" value="TRANSCRIPTIONAL REGULATOR, GNTR FAMILY"/>
    <property type="match status" value="1"/>
</dbReference>
<organism evidence="5 6">
    <name type="scientific">Anaerococcus porci</name>
    <dbReference type="NCBI Taxonomy" id="2652269"/>
    <lineage>
        <taxon>Bacteria</taxon>
        <taxon>Bacillati</taxon>
        <taxon>Bacillota</taxon>
        <taxon>Tissierellia</taxon>
        <taxon>Tissierellales</taxon>
        <taxon>Peptoniphilaceae</taxon>
        <taxon>Anaerococcus</taxon>
    </lineage>
</organism>
<name>A0A6N7VSB9_9FIRM</name>
<evidence type="ECO:0000259" key="4">
    <source>
        <dbReference type="PROSITE" id="PS50949"/>
    </source>
</evidence>
<dbReference type="PROSITE" id="PS50949">
    <property type="entry name" value="HTH_GNTR"/>
    <property type="match status" value="1"/>
</dbReference>
<dbReference type="PRINTS" id="PR00035">
    <property type="entry name" value="HTHGNTR"/>
</dbReference>
<protein>
    <submittedName>
        <fullName evidence="5">GntR family transcriptional regulator</fullName>
    </submittedName>
</protein>
<accession>A0A6N7VSB9</accession>
<dbReference type="SUPFAM" id="SSF46785">
    <property type="entry name" value="Winged helix' DNA-binding domain"/>
    <property type="match status" value="1"/>
</dbReference>
<dbReference type="SUPFAM" id="SSF48008">
    <property type="entry name" value="GntR ligand-binding domain-like"/>
    <property type="match status" value="1"/>
</dbReference>
<dbReference type="PANTHER" id="PTHR43537:SF24">
    <property type="entry name" value="GLUCONATE OPERON TRANSCRIPTIONAL REPRESSOR"/>
    <property type="match status" value="1"/>
</dbReference>
<dbReference type="PRINTS" id="PR00033">
    <property type="entry name" value="HTHASNC"/>
</dbReference>
<evidence type="ECO:0000313" key="6">
    <source>
        <dbReference type="Proteomes" id="UP000441925"/>
    </source>
</evidence>
<evidence type="ECO:0000256" key="2">
    <source>
        <dbReference type="ARBA" id="ARBA00023125"/>
    </source>
</evidence>
<dbReference type="Pfam" id="PF07729">
    <property type="entry name" value="FCD"/>
    <property type="match status" value="1"/>
</dbReference>
<proteinExistence type="predicted"/>
<dbReference type="EMBL" id="VULQ01000004">
    <property type="protein sequence ID" value="MSS77756.1"/>
    <property type="molecule type" value="Genomic_DNA"/>
</dbReference>
<dbReference type="InterPro" id="IPR008920">
    <property type="entry name" value="TF_FadR/GntR_C"/>
</dbReference>
<dbReference type="InterPro" id="IPR011711">
    <property type="entry name" value="GntR_C"/>
</dbReference>
<dbReference type="InterPro" id="IPR036390">
    <property type="entry name" value="WH_DNA-bd_sf"/>
</dbReference>
<dbReference type="InterPro" id="IPR036388">
    <property type="entry name" value="WH-like_DNA-bd_sf"/>
</dbReference>
<keyword evidence="2" id="KW-0238">DNA-binding</keyword>
<dbReference type="RefSeq" id="WP_154540221.1">
    <property type="nucleotide sequence ID" value="NZ_VULQ01000004.1"/>
</dbReference>
<sequence length="235" mass="27371">MNKIKTESKIGKINRTFIKDEAYNLLSQKIIRGDLRPCQRLRVKELSDELGISRTPVREALLQLESEGLVLTKANRWTIVAPINPKEALNIYPIIYSLEELALEEAFDKIGPKEISKLREINDRIKYLHDKSDQLGIIKKDNEFHNYITNLSGNEEIGPILQKLKRRVERMELYFFENSESNFTTYIEHLKIIESLEEGKLEKSKKALVRNWTSTIETIINLSKEINIEDNEISN</sequence>
<dbReference type="GO" id="GO:0003700">
    <property type="term" value="F:DNA-binding transcription factor activity"/>
    <property type="evidence" value="ECO:0007669"/>
    <property type="project" value="InterPro"/>
</dbReference>
<keyword evidence="1" id="KW-0805">Transcription regulation</keyword>